<keyword evidence="3" id="KW-1185">Reference proteome</keyword>
<feature type="transmembrane region" description="Helical" evidence="1">
    <location>
        <begin position="12"/>
        <end position="35"/>
    </location>
</feature>
<evidence type="ECO:0008006" key="4">
    <source>
        <dbReference type="Google" id="ProtNLM"/>
    </source>
</evidence>
<dbReference type="AlphaFoldDB" id="A0A841BG02"/>
<dbReference type="Proteomes" id="UP000587527">
    <property type="component" value="Unassembled WGS sequence"/>
</dbReference>
<feature type="transmembrane region" description="Helical" evidence="1">
    <location>
        <begin position="55"/>
        <end position="74"/>
    </location>
</feature>
<reference evidence="2 3" key="1">
    <citation type="submission" date="2020-08" db="EMBL/GenBank/DDBJ databases">
        <title>Sequencing the genomes of 1000 actinobacteria strains.</title>
        <authorList>
            <person name="Klenk H.-P."/>
        </authorList>
    </citation>
    <scope>NUCLEOTIDE SEQUENCE [LARGE SCALE GENOMIC DNA]</scope>
    <source>
        <strain evidence="2 3">DSM 45362</strain>
    </source>
</reference>
<proteinExistence type="predicted"/>
<keyword evidence="1" id="KW-0812">Transmembrane</keyword>
<dbReference type="EMBL" id="JACHMN010000002">
    <property type="protein sequence ID" value="MBB5868017.1"/>
    <property type="molecule type" value="Genomic_DNA"/>
</dbReference>
<accession>A0A841BG02</accession>
<dbReference type="RefSeq" id="WP_184833633.1">
    <property type="nucleotide sequence ID" value="NZ_JACHMN010000002.1"/>
</dbReference>
<evidence type="ECO:0000313" key="2">
    <source>
        <dbReference type="EMBL" id="MBB5868017.1"/>
    </source>
</evidence>
<gene>
    <name evidence="2" type="ORF">F4553_001396</name>
</gene>
<feature type="transmembrane region" description="Helical" evidence="1">
    <location>
        <begin position="111"/>
        <end position="131"/>
    </location>
</feature>
<name>A0A841BG02_9ACTN</name>
<evidence type="ECO:0000256" key="1">
    <source>
        <dbReference type="SAM" id="Phobius"/>
    </source>
</evidence>
<comment type="caution">
    <text evidence="2">The sequence shown here is derived from an EMBL/GenBank/DDBJ whole genome shotgun (WGS) entry which is preliminary data.</text>
</comment>
<evidence type="ECO:0000313" key="3">
    <source>
        <dbReference type="Proteomes" id="UP000587527"/>
    </source>
</evidence>
<keyword evidence="1" id="KW-1133">Transmembrane helix</keyword>
<organism evidence="2 3">
    <name type="scientific">Allocatelliglobosispora scoriae</name>
    <dbReference type="NCBI Taxonomy" id="643052"/>
    <lineage>
        <taxon>Bacteria</taxon>
        <taxon>Bacillati</taxon>
        <taxon>Actinomycetota</taxon>
        <taxon>Actinomycetes</taxon>
        <taxon>Micromonosporales</taxon>
        <taxon>Micromonosporaceae</taxon>
        <taxon>Allocatelliglobosispora</taxon>
    </lineage>
</organism>
<sequence>MHLPVNHPLNPLYRVLAGASGAFLLLFGVLSIGTISNDGLFARSDATALGLQTNLAMGILSIAVGIVALASAVTGGNTHHFAALWLGGAMSVLGMLMLAVQRTDANVLNASVWTCLVWMVLGMVLVAAGLYGKSGSPQRAEAEERIRHRPTGAVPTDGDVALARIDPTS</sequence>
<keyword evidence="1" id="KW-0472">Membrane</keyword>
<protein>
    <recommendedName>
        <fullName evidence="4">DUF4383 domain-containing protein</fullName>
    </recommendedName>
</protein>
<feature type="transmembrane region" description="Helical" evidence="1">
    <location>
        <begin position="81"/>
        <end position="99"/>
    </location>
</feature>